<evidence type="ECO:0000259" key="12">
    <source>
        <dbReference type="Pfam" id="PF01529"/>
    </source>
</evidence>
<evidence type="ECO:0000256" key="4">
    <source>
        <dbReference type="ARBA" id="ARBA00022989"/>
    </source>
</evidence>
<dbReference type="PROSITE" id="PS50216">
    <property type="entry name" value="DHHC"/>
    <property type="match status" value="1"/>
</dbReference>
<reference evidence="13" key="2">
    <citation type="journal article" date="2022" name="Microbiol. Resour. Announc.">
        <title>Whole-Genome Sequence of Entomortierella parvispora E1425, a Mucoromycotan Fungus Associated with Burkholderiaceae-Related Endosymbiotic Bacteria.</title>
        <authorList>
            <person name="Herlambang A."/>
            <person name="Guo Y."/>
            <person name="Takashima Y."/>
            <person name="Narisawa K."/>
            <person name="Ohta H."/>
            <person name="Nishizawa T."/>
        </authorList>
    </citation>
    <scope>NUCLEOTIDE SEQUENCE</scope>
    <source>
        <strain evidence="13">E1425</strain>
    </source>
</reference>
<sequence>MTSGERLQNQHSVAAGAMAATGGLAVGTYKVHPSALVLPSTSTSITSTTSSSSQPTSALAATQHVAAMAASDSLYYNHTVDQDHGRQQGTEETDAPTTCSGKLLGFVSQLLPLLLTVVIVYIYYIYTVHVCIGYIWHTLNHKVQAGIYIGILNTLSLLFFISYARTIFRSPGSPLKPPRNPAVPAPFTTTPYQPQRTPKTYPGKQADYSKNNQDPSPNTPLLATGGASSQGVFYQSMGRSSIKSAKDSTIGSPRATEDVYVDMHSEQENDPLLPANRPLATLSIAKRDGRPRWCDICLIVKPDRCHHCSECDQCVLRMDHHCPWVNGCIGYNNHKFFYLFLLYASALALFVVVTMVPVLITAIRRCELNGPGQHDSFPSDCVFDIQWAVITVVSFLLAILIVSFTGAHTIYIVQNRTTIESLQDLRNTYIRVQFTDTESTLSTNQGYRPEFKVVKVEHGEQLWDRGSWLANWKSIMGNSWWLWFVPYGNTPGDGLHEVYNDSVYKRVVSNAMEQVQSSAGRTLANGGHYRSTSQLRLSSTRAPTAVRTTSSQSTLRQGSGTPEPILSLAVPTKAAGGGNASSGEESETSVSSMGRSFPTPHTSPRLASREVR</sequence>
<dbReference type="InterPro" id="IPR039859">
    <property type="entry name" value="PFA4/ZDH16/20/ERF2-like"/>
</dbReference>
<evidence type="ECO:0000256" key="5">
    <source>
        <dbReference type="ARBA" id="ARBA00023136"/>
    </source>
</evidence>
<keyword evidence="3 10" id="KW-0812">Transmembrane</keyword>
<dbReference type="GO" id="GO:0016020">
    <property type="term" value="C:membrane"/>
    <property type="evidence" value="ECO:0007669"/>
    <property type="project" value="UniProtKB-SubCell"/>
</dbReference>
<dbReference type="InterPro" id="IPR001594">
    <property type="entry name" value="Palmitoyltrfase_DHHC"/>
</dbReference>
<evidence type="ECO:0000256" key="6">
    <source>
        <dbReference type="ARBA" id="ARBA00023139"/>
    </source>
</evidence>
<dbReference type="EMBL" id="BQFW01000004">
    <property type="protein sequence ID" value="GJJ71091.1"/>
    <property type="molecule type" value="Genomic_DNA"/>
</dbReference>
<keyword evidence="7" id="KW-0449">Lipoprotein</keyword>
<dbReference type="GO" id="GO:0005783">
    <property type="term" value="C:endoplasmic reticulum"/>
    <property type="evidence" value="ECO:0007669"/>
    <property type="project" value="TreeGrafter"/>
</dbReference>
<feature type="compositionally biased region" description="Pro residues" evidence="11">
    <location>
        <begin position="174"/>
        <end position="184"/>
    </location>
</feature>
<keyword evidence="4 10" id="KW-1133">Transmembrane helix</keyword>
<proteinExistence type="inferred from homology"/>
<dbReference type="Proteomes" id="UP000827284">
    <property type="component" value="Unassembled WGS sequence"/>
</dbReference>
<evidence type="ECO:0000256" key="9">
    <source>
        <dbReference type="ARBA" id="ARBA00048048"/>
    </source>
</evidence>
<comment type="caution">
    <text evidence="13">The sequence shown here is derived from an EMBL/GenBank/DDBJ whole genome shotgun (WGS) entry which is preliminary data.</text>
</comment>
<feature type="transmembrane region" description="Helical" evidence="10">
    <location>
        <begin position="336"/>
        <end position="360"/>
    </location>
</feature>
<dbReference type="GO" id="GO:0005794">
    <property type="term" value="C:Golgi apparatus"/>
    <property type="evidence" value="ECO:0007669"/>
    <property type="project" value="TreeGrafter"/>
</dbReference>
<evidence type="ECO:0000256" key="7">
    <source>
        <dbReference type="ARBA" id="ARBA00023288"/>
    </source>
</evidence>
<dbReference type="OrthoDB" id="9909019at2759"/>
<evidence type="ECO:0000256" key="1">
    <source>
        <dbReference type="ARBA" id="ARBA00004141"/>
    </source>
</evidence>
<protein>
    <recommendedName>
        <fullName evidence="10">Palmitoyltransferase</fullName>
        <ecNumber evidence="10">2.3.1.225</ecNumber>
    </recommendedName>
</protein>
<evidence type="ECO:0000256" key="8">
    <source>
        <dbReference type="ARBA" id="ARBA00023315"/>
    </source>
</evidence>
<comment type="catalytic activity">
    <reaction evidence="9 10">
        <text>L-cysteinyl-[protein] + hexadecanoyl-CoA = S-hexadecanoyl-L-cysteinyl-[protein] + CoA</text>
        <dbReference type="Rhea" id="RHEA:36683"/>
        <dbReference type="Rhea" id="RHEA-COMP:10131"/>
        <dbReference type="Rhea" id="RHEA-COMP:11032"/>
        <dbReference type="ChEBI" id="CHEBI:29950"/>
        <dbReference type="ChEBI" id="CHEBI:57287"/>
        <dbReference type="ChEBI" id="CHEBI:57379"/>
        <dbReference type="ChEBI" id="CHEBI:74151"/>
        <dbReference type="EC" id="2.3.1.225"/>
    </reaction>
</comment>
<feature type="compositionally biased region" description="Polar residues" evidence="11">
    <location>
        <begin position="187"/>
        <end position="198"/>
    </location>
</feature>
<keyword evidence="14" id="KW-1185">Reference proteome</keyword>
<feature type="transmembrane region" description="Helical" evidence="10">
    <location>
        <begin position="385"/>
        <end position="413"/>
    </location>
</feature>
<feature type="transmembrane region" description="Helical" evidence="10">
    <location>
        <begin position="110"/>
        <end position="135"/>
    </location>
</feature>
<feature type="region of interest" description="Disordered" evidence="11">
    <location>
        <begin position="519"/>
        <end position="612"/>
    </location>
</feature>
<comment type="similarity">
    <text evidence="10">Belongs to the DHHC palmitoyltransferase family.</text>
</comment>
<feature type="compositionally biased region" description="Polar residues" evidence="11">
    <location>
        <begin position="546"/>
        <end position="560"/>
    </location>
</feature>
<evidence type="ECO:0000256" key="2">
    <source>
        <dbReference type="ARBA" id="ARBA00022679"/>
    </source>
</evidence>
<dbReference type="GO" id="GO:0006612">
    <property type="term" value="P:protein targeting to membrane"/>
    <property type="evidence" value="ECO:0007669"/>
    <property type="project" value="TreeGrafter"/>
</dbReference>
<feature type="domain" description="Palmitoyltransferase DHHC" evidence="12">
    <location>
        <begin position="290"/>
        <end position="423"/>
    </location>
</feature>
<keyword evidence="5 10" id="KW-0472">Membrane</keyword>
<feature type="compositionally biased region" description="Low complexity" evidence="11">
    <location>
        <begin position="530"/>
        <end position="541"/>
    </location>
</feature>
<evidence type="ECO:0000256" key="3">
    <source>
        <dbReference type="ARBA" id="ARBA00022692"/>
    </source>
</evidence>
<keyword evidence="8 10" id="KW-0012">Acyltransferase</keyword>
<name>A0A9P3H6N9_9FUNG</name>
<organism evidence="13 14">
    <name type="scientific">Entomortierella parvispora</name>
    <dbReference type="NCBI Taxonomy" id="205924"/>
    <lineage>
        <taxon>Eukaryota</taxon>
        <taxon>Fungi</taxon>
        <taxon>Fungi incertae sedis</taxon>
        <taxon>Mucoromycota</taxon>
        <taxon>Mortierellomycotina</taxon>
        <taxon>Mortierellomycetes</taxon>
        <taxon>Mortierellales</taxon>
        <taxon>Mortierellaceae</taxon>
        <taxon>Entomortierella</taxon>
    </lineage>
</organism>
<dbReference type="Pfam" id="PF01529">
    <property type="entry name" value="DHHC"/>
    <property type="match status" value="1"/>
</dbReference>
<accession>A0A9P3H6N9</accession>
<dbReference type="AlphaFoldDB" id="A0A9P3H6N9"/>
<evidence type="ECO:0000256" key="11">
    <source>
        <dbReference type="SAM" id="MobiDB-lite"/>
    </source>
</evidence>
<feature type="compositionally biased region" description="Polar residues" evidence="11">
    <location>
        <begin position="208"/>
        <end position="222"/>
    </location>
</feature>
<feature type="transmembrane region" description="Helical" evidence="10">
    <location>
        <begin position="147"/>
        <end position="168"/>
    </location>
</feature>
<comment type="domain">
    <text evidence="10">The DHHC domain is required for palmitoyltransferase activity.</text>
</comment>
<evidence type="ECO:0000313" key="14">
    <source>
        <dbReference type="Proteomes" id="UP000827284"/>
    </source>
</evidence>
<evidence type="ECO:0000256" key="10">
    <source>
        <dbReference type="RuleBase" id="RU079119"/>
    </source>
</evidence>
<dbReference type="PANTHER" id="PTHR22883">
    <property type="entry name" value="ZINC FINGER DHHC DOMAIN CONTAINING PROTEIN"/>
    <property type="match status" value="1"/>
</dbReference>
<keyword evidence="6" id="KW-0564">Palmitate</keyword>
<gene>
    <name evidence="13" type="ORF">EMPS_03441</name>
</gene>
<dbReference type="EC" id="2.3.1.225" evidence="10"/>
<dbReference type="GO" id="GO:0019706">
    <property type="term" value="F:protein-cysteine S-palmitoyltransferase activity"/>
    <property type="evidence" value="ECO:0007669"/>
    <property type="project" value="UniProtKB-EC"/>
</dbReference>
<feature type="region of interest" description="Disordered" evidence="11">
    <location>
        <begin position="173"/>
        <end position="222"/>
    </location>
</feature>
<reference evidence="13" key="1">
    <citation type="submission" date="2021-11" db="EMBL/GenBank/DDBJ databases">
        <authorList>
            <person name="Herlambang A."/>
            <person name="Guo Y."/>
            <person name="Takashima Y."/>
            <person name="Nishizawa T."/>
        </authorList>
    </citation>
    <scope>NUCLEOTIDE SEQUENCE</scope>
    <source>
        <strain evidence="13">E1425</strain>
    </source>
</reference>
<keyword evidence="2 10" id="KW-0808">Transferase</keyword>
<comment type="subcellular location">
    <subcellularLocation>
        <location evidence="1">Membrane</location>
        <topology evidence="1">Multi-pass membrane protein</topology>
    </subcellularLocation>
</comment>
<evidence type="ECO:0000313" key="13">
    <source>
        <dbReference type="EMBL" id="GJJ71091.1"/>
    </source>
</evidence>